<dbReference type="EMBL" id="KE720699">
    <property type="protein sequence ID" value="ERF76812.1"/>
    <property type="molecule type" value="Genomic_DNA"/>
</dbReference>
<reference evidence="4" key="1">
    <citation type="journal article" date="2014" name="BMC Genomics">
        <title>Genome characteristics reveal the impact of lichenization on lichen-forming fungus Endocarpon pusillum Hedwig (Verrucariales, Ascomycota).</title>
        <authorList>
            <person name="Wang Y.-Y."/>
            <person name="Liu B."/>
            <person name="Zhang X.-Y."/>
            <person name="Zhou Q.-M."/>
            <person name="Zhang T."/>
            <person name="Li H."/>
            <person name="Yu Y.-F."/>
            <person name="Zhang X.-L."/>
            <person name="Hao X.-Y."/>
            <person name="Wang M."/>
            <person name="Wang L."/>
            <person name="Wei J.-C."/>
        </authorList>
    </citation>
    <scope>NUCLEOTIDE SEQUENCE [LARGE SCALE GENOMIC DNA]</scope>
    <source>
        <strain evidence="4">Z07020 / HMAS-L-300199</strain>
    </source>
</reference>
<dbReference type="SUPFAM" id="SSF52821">
    <property type="entry name" value="Rhodanese/Cell cycle control phosphatase"/>
    <property type="match status" value="1"/>
</dbReference>
<feature type="region of interest" description="Disordered" evidence="1">
    <location>
        <begin position="136"/>
        <end position="166"/>
    </location>
</feature>
<dbReference type="SMART" id="SM00450">
    <property type="entry name" value="RHOD"/>
    <property type="match status" value="1"/>
</dbReference>
<feature type="domain" description="Rhodanese" evidence="2">
    <location>
        <begin position="427"/>
        <end position="535"/>
    </location>
</feature>
<dbReference type="InterPro" id="IPR036873">
    <property type="entry name" value="Rhodanese-like_dom_sf"/>
</dbReference>
<dbReference type="InterPro" id="IPR036052">
    <property type="entry name" value="TrpB-like_PALP_sf"/>
</dbReference>
<evidence type="ECO:0000313" key="3">
    <source>
        <dbReference type="EMBL" id="ERF76812.1"/>
    </source>
</evidence>
<dbReference type="InterPro" id="IPR001926">
    <property type="entry name" value="TrpB-like_PALP"/>
</dbReference>
<organism evidence="3 4">
    <name type="scientific">Endocarpon pusillum (strain Z07020 / HMAS-L-300199)</name>
    <name type="common">Lichen-forming fungus</name>
    <dbReference type="NCBI Taxonomy" id="1263415"/>
    <lineage>
        <taxon>Eukaryota</taxon>
        <taxon>Fungi</taxon>
        <taxon>Dikarya</taxon>
        <taxon>Ascomycota</taxon>
        <taxon>Pezizomycotina</taxon>
        <taxon>Eurotiomycetes</taxon>
        <taxon>Chaetothyriomycetidae</taxon>
        <taxon>Verrucariales</taxon>
        <taxon>Verrucariaceae</taxon>
        <taxon>Endocarpon</taxon>
    </lineage>
</organism>
<dbReference type="InterPro" id="IPR001763">
    <property type="entry name" value="Rhodanese-like_dom"/>
</dbReference>
<dbReference type="eggNOG" id="KOG1252">
    <property type="taxonomic scope" value="Eukaryota"/>
</dbReference>
<dbReference type="Proteomes" id="UP000019373">
    <property type="component" value="Unassembled WGS sequence"/>
</dbReference>
<dbReference type="FunFam" id="3.40.50.1100:FF:000058">
    <property type="entry name" value="Cysteine synthase B, putative"/>
    <property type="match status" value="1"/>
</dbReference>
<keyword evidence="4" id="KW-1185">Reference proteome</keyword>
<dbReference type="Pfam" id="PF00291">
    <property type="entry name" value="PALP"/>
    <property type="match status" value="1"/>
</dbReference>
<accession>U1GGL0</accession>
<dbReference type="PROSITE" id="PS50206">
    <property type="entry name" value="RHODANESE_3"/>
    <property type="match status" value="1"/>
</dbReference>
<dbReference type="AlphaFoldDB" id="U1GGL0"/>
<name>U1GGL0_ENDPU</name>
<dbReference type="PANTHER" id="PTHR10314">
    <property type="entry name" value="CYSTATHIONINE BETA-SYNTHASE"/>
    <property type="match status" value="1"/>
</dbReference>
<evidence type="ECO:0000259" key="2">
    <source>
        <dbReference type="PROSITE" id="PS50206"/>
    </source>
</evidence>
<evidence type="ECO:0000256" key="1">
    <source>
        <dbReference type="SAM" id="MobiDB-lite"/>
    </source>
</evidence>
<dbReference type="Gene3D" id="3.40.50.1100">
    <property type="match status" value="2"/>
</dbReference>
<dbReference type="HOGENOM" id="CLU_039949_1_0_1"/>
<sequence>MNSSNPLNVYKGSKSLINYYDPSCQPPLPLVEIPVSLNPFAADGVHIYAKMMTFLPAHNVKAMPALNMLQKKAREASNIDTIVEYSSGSTIISMSVISRILYGIEDTRAFLSNKTSEAKLRLMRFFGLKITLFGGPSQPEPSDPRGGIQKAKEMEGSSGRVFNPNQYENKQNYESHQRWTGPQILDQLPEIDVFCTGMGTAGTMTGTGTFLKQNKPNIIRVGVCTAPGDRVPGPRSFALLAPVHFPWRDAVDVVEEVGSRDSYRMSMLLSRQGIVCGPSSGFNLQGLLNYLQNRKNNGTMHDLRARNASGEIHCVFLCCDLPYQYIDEYFEKTDDQDFHPILNKNLIGVDKHRYDESWELSELLITEKLYGSTSGLPDFLPSELRTDHMNGCPTTRLENSACSTIYMTPESSPELGDAPFAKTTCTLQNGTTLLDLRTSSSYARSHPPGATNFPLSSLMETSPSPFSDSNTLELQWRELESLCTPETLQLLEGKTVVFIDYDGDTARVATSVFRARGVEAWSLRGGVKGLATETEIETEMQMETEAEAETASLDGLKGKGPTASVGLGIGNAGSNFLSLQ</sequence>
<dbReference type="OMA" id="MPALNML"/>
<dbReference type="SUPFAM" id="SSF53686">
    <property type="entry name" value="Tryptophan synthase beta subunit-like PLP-dependent enzymes"/>
    <property type="match status" value="1"/>
</dbReference>
<protein>
    <recommendedName>
        <fullName evidence="2">Rhodanese domain-containing protein</fullName>
    </recommendedName>
</protein>
<gene>
    <name evidence="3" type="ORF">EPUS_07992</name>
</gene>
<dbReference type="InterPro" id="IPR050214">
    <property type="entry name" value="Cys_Synth/Cystath_Beta-Synth"/>
</dbReference>
<dbReference type="CDD" id="cd00158">
    <property type="entry name" value="RHOD"/>
    <property type="match status" value="1"/>
</dbReference>
<evidence type="ECO:0000313" key="4">
    <source>
        <dbReference type="Proteomes" id="UP000019373"/>
    </source>
</evidence>
<dbReference type="RefSeq" id="XP_007785848.1">
    <property type="nucleotide sequence ID" value="XM_007787658.1"/>
</dbReference>
<proteinExistence type="predicted"/>
<dbReference type="Gene3D" id="3.40.250.10">
    <property type="entry name" value="Rhodanese-like domain"/>
    <property type="match status" value="1"/>
</dbReference>
<dbReference type="Pfam" id="PF00581">
    <property type="entry name" value="Rhodanese"/>
    <property type="match status" value="1"/>
</dbReference>
<dbReference type="GeneID" id="19242870"/>
<dbReference type="OrthoDB" id="10259545at2759"/>